<keyword evidence="3" id="KW-1185">Reference proteome</keyword>
<feature type="region of interest" description="Disordered" evidence="1">
    <location>
        <begin position="268"/>
        <end position="292"/>
    </location>
</feature>
<reference evidence="3" key="1">
    <citation type="submission" date="2016-10" db="EMBL/GenBank/DDBJ databases">
        <authorList>
            <person name="Varghese N."/>
            <person name="Submissions S."/>
        </authorList>
    </citation>
    <scope>NUCLEOTIDE SEQUENCE [LARGE SCALE GENOMIC DNA]</scope>
    <source>
        <strain evidence="3">DSM 22329</strain>
    </source>
</reference>
<accession>A0A1H0SAN0</accession>
<gene>
    <name evidence="2" type="ORF">SAMN04489867_2273</name>
</gene>
<proteinExistence type="predicted"/>
<organism evidence="2 3">
    <name type="scientific">Pedococcus dokdonensis</name>
    <dbReference type="NCBI Taxonomy" id="443156"/>
    <lineage>
        <taxon>Bacteria</taxon>
        <taxon>Bacillati</taxon>
        <taxon>Actinomycetota</taxon>
        <taxon>Actinomycetes</taxon>
        <taxon>Micrococcales</taxon>
        <taxon>Intrasporangiaceae</taxon>
        <taxon>Pedococcus</taxon>
    </lineage>
</organism>
<evidence type="ECO:0000313" key="3">
    <source>
        <dbReference type="Proteomes" id="UP000199077"/>
    </source>
</evidence>
<name>A0A1H0SAN0_9MICO</name>
<dbReference type="OrthoDB" id="10002195at2"/>
<dbReference type="EMBL" id="LT629711">
    <property type="protein sequence ID" value="SDP38727.1"/>
    <property type="molecule type" value="Genomic_DNA"/>
</dbReference>
<sequence length="385" mass="39347">MTTTESRSTPQTMWSGVDVLFLSATGSDADVTLWAIPATGAAPPAPDQLRSVAEEHAAALADAGDLTPGALTEHADGLGGSYLTRAFTQAMDGSSTSMAAYFDTQGAVAVAMVRAPSGDDVEGLLADLVRANRARFVLAAEDVLALADVTGLAAPPLSPAAYPPDASDEVRRAAHLAARGSLHARGLLVPEGDRLVPVAELGAALTLLLDGDRMLLASRAAGAGVHSTSLIGGRDGVVATLGPGGWGLLELSVSPAGQAVERYAGLLAPPPEVRTDDPPGQGDPGGSGDMGSAERFTARFTEVQGCVDSSTGPEQLRGSRALISIRGVRQRGDDAAIFENCWVEDADGRLWSVDPTDDLESAVLTPSEDSAVGASLTRALDFSSP</sequence>
<evidence type="ECO:0000313" key="2">
    <source>
        <dbReference type="EMBL" id="SDP38727.1"/>
    </source>
</evidence>
<dbReference type="AlphaFoldDB" id="A0A1H0SAN0"/>
<dbReference type="STRING" id="443156.SAMN04489867_2273"/>
<protein>
    <recommendedName>
        <fullName evidence="4">EspG family protein</fullName>
    </recommendedName>
</protein>
<evidence type="ECO:0008006" key="4">
    <source>
        <dbReference type="Google" id="ProtNLM"/>
    </source>
</evidence>
<evidence type="ECO:0000256" key="1">
    <source>
        <dbReference type="SAM" id="MobiDB-lite"/>
    </source>
</evidence>
<dbReference type="Proteomes" id="UP000199077">
    <property type="component" value="Chromosome I"/>
</dbReference>
<dbReference type="RefSeq" id="WP_091785390.1">
    <property type="nucleotide sequence ID" value="NZ_LT629711.1"/>
</dbReference>